<evidence type="ECO:0000313" key="2">
    <source>
        <dbReference type="EMBL" id="KKQ36049.1"/>
    </source>
</evidence>
<feature type="transmembrane region" description="Helical" evidence="1">
    <location>
        <begin position="123"/>
        <end position="144"/>
    </location>
</feature>
<comment type="caution">
    <text evidence="2">The sequence shown here is derived from an EMBL/GenBank/DDBJ whole genome shotgun (WGS) entry which is preliminary data.</text>
</comment>
<evidence type="ECO:0000313" key="3">
    <source>
        <dbReference type="Proteomes" id="UP000034852"/>
    </source>
</evidence>
<dbReference type="Proteomes" id="UP000034852">
    <property type="component" value="Unassembled WGS sequence"/>
</dbReference>
<proteinExistence type="predicted"/>
<evidence type="ECO:0000256" key="1">
    <source>
        <dbReference type="SAM" id="Phobius"/>
    </source>
</evidence>
<keyword evidence="1" id="KW-0472">Membrane</keyword>
<sequence length="145" mass="16223">MSDLFLNQVFITTWNAWLIAHAIKFVYRTITTENKSFLAFFESGGFPSAHTALVATLFFSLGFEEGWESNFTVIAGVLAVIVMYDALNVRYRAGEHAKVLNKLNSQMQEKLFKKPLKENLGHTYVEVAGGIILALIVSVISYVVL</sequence>
<accession>A0A0G0JH12</accession>
<feature type="transmembrane region" description="Helical" evidence="1">
    <location>
        <begin position="6"/>
        <end position="27"/>
    </location>
</feature>
<organism evidence="2 3">
    <name type="scientific">candidate division WS6 bacterium GW2011_GWA2_37_6</name>
    <dbReference type="NCBI Taxonomy" id="1619087"/>
    <lineage>
        <taxon>Bacteria</taxon>
        <taxon>Candidatus Dojkabacteria</taxon>
    </lineage>
</organism>
<keyword evidence="1" id="KW-0812">Transmembrane</keyword>
<protein>
    <recommendedName>
        <fullName evidence="4">Acid phosphatase/vanadium-dependent haloperoxidase related protein</fullName>
    </recommendedName>
</protein>
<keyword evidence="1" id="KW-1133">Transmembrane helix</keyword>
<dbReference type="PATRIC" id="fig|1619087.5.peg.174"/>
<dbReference type="PANTHER" id="PTHR31446:SF29">
    <property type="entry name" value="ACID PHOSPHATASE_VANADIUM-DEPENDENT HALOPEROXIDASE-RELATED PROTEIN"/>
    <property type="match status" value="1"/>
</dbReference>
<dbReference type="Pfam" id="PF02681">
    <property type="entry name" value="DUF212"/>
    <property type="match status" value="1"/>
</dbReference>
<dbReference type="InterPro" id="IPR003832">
    <property type="entry name" value="DUF212"/>
</dbReference>
<dbReference type="PANTHER" id="PTHR31446">
    <property type="entry name" value="ACID PHOSPHATASE/VANADIUM-DEPENDENT HALOPEROXIDASE-RELATED PROTEIN"/>
    <property type="match status" value="1"/>
</dbReference>
<reference evidence="2 3" key="1">
    <citation type="journal article" date="2015" name="Nature">
        <title>rRNA introns, odd ribosomes, and small enigmatic genomes across a large radiation of phyla.</title>
        <authorList>
            <person name="Brown C.T."/>
            <person name="Hug L.A."/>
            <person name="Thomas B.C."/>
            <person name="Sharon I."/>
            <person name="Castelle C.J."/>
            <person name="Singh A."/>
            <person name="Wilkins M.J."/>
            <person name="Williams K.H."/>
            <person name="Banfield J.F."/>
        </authorList>
    </citation>
    <scope>NUCLEOTIDE SEQUENCE [LARGE SCALE GENOMIC DNA]</scope>
</reference>
<dbReference type="AlphaFoldDB" id="A0A0G0JH12"/>
<feature type="transmembrane region" description="Helical" evidence="1">
    <location>
        <begin position="69"/>
        <end position="87"/>
    </location>
</feature>
<gene>
    <name evidence="2" type="ORF">US52_C0011G0013</name>
</gene>
<evidence type="ECO:0008006" key="4">
    <source>
        <dbReference type="Google" id="ProtNLM"/>
    </source>
</evidence>
<feature type="transmembrane region" description="Helical" evidence="1">
    <location>
        <begin position="39"/>
        <end position="63"/>
    </location>
</feature>
<dbReference type="EMBL" id="LBTH01000011">
    <property type="protein sequence ID" value="KKQ36049.1"/>
    <property type="molecule type" value="Genomic_DNA"/>
</dbReference>
<name>A0A0G0JH12_9BACT</name>